<evidence type="ECO:0000256" key="14">
    <source>
        <dbReference type="SAM" id="Phobius"/>
    </source>
</evidence>
<evidence type="ECO:0000256" key="4">
    <source>
        <dbReference type="ARBA" id="ARBA00022617"/>
    </source>
</evidence>
<dbReference type="EMBL" id="CM029054">
    <property type="protein sequence ID" value="KAG2540011.1"/>
    <property type="molecule type" value="Genomic_DNA"/>
</dbReference>
<sequence>MDLNKSVSVLHSIQGRINDMGLAAPPFVVMGVTLICIWLVHYLIKQINRRRRLQAVLPPGSMGLPLLGETLEFFARSPALDLLPFFKRRMERYGPIFKTNLVGKDLIVSLDPDVNHYVLQQEEKSFHIWFPESFMRLLGEENIAKCYGSLHKNTRNMIRRVFGPENLRLVLLHDMQGAVEKTLSSWHDRQSVELKPALSSMIFGIAAKWMIGYEASVLSGDLWKNFDAFNQGLLSFPLYIPGTAFYRCMQGRNNVMKTLKQVLDERRKKAETPERMDFIDVIVSELNKQNPALSENLALNVLFLMIFASFETTSSGLTAALKFLSDNPKAWQELEAEHQQIRERRADPDSEVTWEEYKSMKFTSHVINESLRLANVAPVLFRKATQDVQVKGYTIPEGWIVMICPPAVHLNPTTYEDPSVFNPWRWKDLSEPVGGSKDFIAFGSGLRLCVGIDFARLQMTMFFHFLVTKYRLKVVSGGDMVLSPGLGFPNGFQIQLERKK</sequence>
<accession>A0A8T0MRB3</accession>
<evidence type="ECO:0000256" key="13">
    <source>
        <dbReference type="RuleBase" id="RU000461"/>
    </source>
</evidence>
<evidence type="ECO:0000256" key="5">
    <source>
        <dbReference type="ARBA" id="ARBA00022692"/>
    </source>
</evidence>
<dbReference type="GO" id="GO:0016020">
    <property type="term" value="C:membrane"/>
    <property type="evidence" value="ECO:0007669"/>
    <property type="project" value="UniProtKB-SubCell"/>
</dbReference>
<feature type="binding site" description="axial binding residue" evidence="12">
    <location>
        <position position="449"/>
    </location>
    <ligand>
        <name>heme</name>
        <dbReference type="ChEBI" id="CHEBI:30413"/>
    </ligand>
    <ligandPart>
        <name>Fe</name>
        <dbReference type="ChEBI" id="CHEBI:18248"/>
    </ligandPart>
</feature>
<keyword evidence="10 13" id="KW-0503">Monooxygenase</keyword>
<dbReference type="PANTHER" id="PTHR24286">
    <property type="entry name" value="CYTOCHROME P450 26"/>
    <property type="match status" value="1"/>
</dbReference>
<dbReference type="GO" id="GO:0020037">
    <property type="term" value="F:heme binding"/>
    <property type="evidence" value="ECO:0007669"/>
    <property type="project" value="InterPro"/>
</dbReference>
<dbReference type="CDD" id="cd11043">
    <property type="entry name" value="CYP90-like"/>
    <property type="match status" value="1"/>
</dbReference>
<dbReference type="PRINTS" id="PR00463">
    <property type="entry name" value="EP450I"/>
</dbReference>
<proteinExistence type="inferred from homology"/>
<feature type="transmembrane region" description="Helical" evidence="14">
    <location>
        <begin position="20"/>
        <end position="44"/>
    </location>
</feature>
<dbReference type="InterPro" id="IPR036396">
    <property type="entry name" value="Cyt_P450_sf"/>
</dbReference>
<dbReference type="Pfam" id="PF00067">
    <property type="entry name" value="p450"/>
    <property type="match status" value="1"/>
</dbReference>
<comment type="similarity">
    <text evidence="3 13">Belongs to the cytochrome P450 family.</text>
</comment>
<dbReference type="OrthoDB" id="1372046at2759"/>
<dbReference type="PANTHER" id="PTHR24286:SF81">
    <property type="entry name" value="CYTOCHROME P450 FAMILY PROTEIN, EXPRESSED"/>
    <property type="match status" value="1"/>
</dbReference>
<dbReference type="GO" id="GO:0010268">
    <property type="term" value="P:brassinosteroid homeostasis"/>
    <property type="evidence" value="ECO:0007669"/>
    <property type="project" value="TreeGrafter"/>
</dbReference>
<evidence type="ECO:0000256" key="7">
    <source>
        <dbReference type="ARBA" id="ARBA00022989"/>
    </source>
</evidence>
<dbReference type="GO" id="GO:0016705">
    <property type="term" value="F:oxidoreductase activity, acting on paired donors, with incorporation or reduction of molecular oxygen"/>
    <property type="evidence" value="ECO:0007669"/>
    <property type="project" value="InterPro"/>
</dbReference>
<dbReference type="InterPro" id="IPR001128">
    <property type="entry name" value="Cyt_P450"/>
</dbReference>
<evidence type="ECO:0008006" key="17">
    <source>
        <dbReference type="Google" id="ProtNLM"/>
    </source>
</evidence>
<dbReference type="GO" id="GO:0016125">
    <property type="term" value="P:sterol metabolic process"/>
    <property type="evidence" value="ECO:0007669"/>
    <property type="project" value="TreeGrafter"/>
</dbReference>
<reference evidence="15" key="1">
    <citation type="submission" date="2020-05" db="EMBL/GenBank/DDBJ databases">
        <title>WGS assembly of Panicum virgatum.</title>
        <authorList>
            <person name="Lovell J.T."/>
            <person name="Jenkins J."/>
            <person name="Shu S."/>
            <person name="Juenger T.E."/>
            <person name="Schmutz J."/>
        </authorList>
    </citation>
    <scope>NUCLEOTIDE SEQUENCE</scope>
    <source>
        <strain evidence="15">AP13</strain>
    </source>
</reference>
<evidence type="ECO:0000313" key="15">
    <source>
        <dbReference type="EMBL" id="KAG2540011.1"/>
    </source>
</evidence>
<evidence type="ECO:0000256" key="10">
    <source>
        <dbReference type="ARBA" id="ARBA00023033"/>
    </source>
</evidence>
<dbReference type="FunFam" id="1.10.630.10:FF:000020">
    <property type="entry name" value="Cytochrome P450 family protein"/>
    <property type="match status" value="1"/>
</dbReference>
<evidence type="ECO:0000256" key="9">
    <source>
        <dbReference type="ARBA" id="ARBA00023004"/>
    </source>
</evidence>
<dbReference type="PROSITE" id="PS00086">
    <property type="entry name" value="CYTOCHROME_P450"/>
    <property type="match status" value="1"/>
</dbReference>
<dbReference type="AlphaFoldDB" id="A0A8T0MRB3"/>
<keyword evidence="16" id="KW-1185">Reference proteome</keyword>
<dbReference type="PRINTS" id="PR00385">
    <property type="entry name" value="P450"/>
</dbReference>
<comment type="subcellular location">
    <subcellularLocation>
        <location evidence="2">Membrane</location>
    </subcellularLocation>
</comment>
<keyword evidence="5 14" id="KW-0812">Transmembrane</keyword>
<comment type="caution">
    <text evidence="15">The sequence shown here is derived from an EMBL/GenBank/DDBJ whole genome shotgun (WGS) entry which is preliminary data.</text>
</comment>
<dbReference type="Proteomes" id="UP000823388">
    <property type="component" value="Chromosome 9N"/>
</dbReference>
<evidence type="ECO:0000313" key="16">
    <source>
        <dbReference type="Proteomes" id="UP000823388"/>
    </source>
</evidence>
<keyword evidence="8 13" id="KW-0560">Oxidoreductase</keyword>
<evidence type="ECO:0000256" key="12">
    <source>
        <dbReference type="PIRSR" id="PIRSR602401-1"/>
    </source>
</evidence>
<evidence type="ECO:0000256" key="2">
    <source>
        <dbReference type="ARBA" id="ARBA00004370"/>
    </source>
</evidence>
<evidence type="ECO:0000256" key="6">
    <source>
        <dbReference type="ARBA" id="ARBA00022723"/>
    </source>
</evidence>
<dbReference type="GO" id="GO:0005506">
    <property type="term" value="F:iron ion binding"/>
    <property type="evidence" value="ECO:0007669"/>
    <property type="project" value="InterPro"/>
</dbReference>
<evidence type="ECO:0000256" key="1">
    <source>
        <dbReference type="ARBA" id="ARBA00001971"/>
    </source>
</evidence>
<evidence type="ECO:0000256" key="11">
    <source>
        <dbReference type="ARBA" id="ARBA00023136"/>
    </source>
</evidence>
<dbReference type="GO" id="GO:0016132">
    <property type="term" value="P:brassinosteroid biosynthetic process"/>
    <property type="evidence" value="ECO:0007669"/>
    <property type="project" value="TreeGrafter"/>
</dbReference>
<organism evidence="15 16">
    <name type="scientific">Panicum virgatum</name>
    <name type="common">Blackwell switchgrass</name>
    <dbReference type="NCBI Taxonomy" id="38727"/>
    <lineage>
        <taxon>Eukaryota</taxon>
        <taxon>Viridiplantae</taxon>
        <taxon>Streptophyta</taxon>
        <taxon>Embryophyta</taxon>
        <taxon>Tracheophyta</taxon>
        <taxon>Spermatophyta</taxon>
        <taxon>Magnoliopsida</taxon>
        <taxon>Liliopsida</taxon>
        <taxon>Poales</taxon>
        <taxon>Poaceae</taxon>
        <taxon>PACMAD clade</taxon>
        <taxon>Panicoideae</taxon>
        <taxon>Panicodae</taxon>
        <taxon>Paniceae</taxon>
        <taxon>Panicinae</taxon>
        <taxon>Panicum</taxon>
        <taxon>Panicum sect. Hiantes</taxon>
    </lineage>
</organism>
<gene>
    <name evidence="15" type="ORF">PVAP13_9NG517300</name>
</gene>
<evidence type="ECO:0000256" key="8">
    <source>
        <dbReference type="ARBA" id="ARBA00023002"/>
    </source>
</evidence>
<keyword evidence="6 12" id="KW-0479">Metal-binding</keyword>
<keyword evidence="11 14" id="KW-0472">Membrane</keyword>
<keyword evidence="4 12" id="KW-0349">Heme</keyword>
<dbReference type="SUPFAM" id="SSF48264">
    <property type="entry name" value="Cytochrome P450"/>
    <property type="match status" value="1"/>
</dbReference>
<dbReference type="InterPro" id="IPR002401">
    <property type="entry name" value="Cyt_P450_E_grp-I"/>
</dbReference>
<keyword evidence="9 12" id="KW-0408">Iron</keyword>
<dbReference type="InterPro" id="IPR017972">
    <property type="entry name" value="Cyt_P450_CS"/>
</dbReference>
<dbReference type="Gene3D" id="1.10.630.10">
    <property type="entry name" value="Cytochrome P450"/>
    <property type="match status" value="1"/>
</dbReference>
<name>A0A8T0MRB3_PANVG</name>
<evidence type="ECO:0000256" key="3">
    <source>
        <dbReference type="ARBA" id="ARBA00010617"/>
    </source>
</evidence>
<comment type="cofactor">
    <cofactor evidence="1 12">
        <name>heme</name>
        <dbReference type="ChEBI" id="CHEBI:30413"/>
    </cofactor>
</comment>
<keyword evidence="7 14" id="KW-1133">Transmembrane helix</keyword>
<dbReference type="GO" id="GO:0004497">
    <property type="term" value="F:monooxygenase activity"/>
    <property type="evidence" value="ECO:0007669"/>
    <property type="project" value="UniProtKB-KW"/>
</dbReference>
<protein>
    <recommendedName>
        <fullName evidence="17">Cytochrome P450 87A3</fullName>
    </recommendedName>
</protein>